<feature type="compositionally biased region" description="Basic and acidic residues" evidence="2">
    <location>
        <begin position="261"/>
        <end position="278"/>
    </location>
</feature>
<feature type="region of interest" description="Disordered" evidence="2">
    <location>
        <begin position="467"/>
        <end position="512"/>
    </location>
</feature>
<gene>
    <name evidence="3" type="ORF">UCREL1_1590</name>
</gene>
<evidence type="ECO:0000313" key="4">
    <source>
        <dbReference type="Proteomes" id="UP000012174"/>
    </source>
</evidence>
<feature type="compositionally biased region" description="Pro residues" evidence="2">
    <location>
        <begin position="554"/>
        <end position="563"/>
    </location>
</feature>
<reference evidence="4" key="1">
    <citation type="journal article" date="2013" name="Genome Announc.">
        <title>Draft genome sequence of the grapevine dieback fungus Eutypa lata UCR-EL1.</title>
        <authorList>
            <person name="Blanco-Ulate B."/>
            <person name="Rolshausen P.E."/>
            <person name="Cantu D."/>
        </authorList>
    </citation>
    <scope>NUCLEOTIDE SEQUENCE [LARGE SCALE GENOMIC DNA]</scope>
    <source>
        <strain evidence="4">UCR-EL1</strain>
    </source>
</reference>
<feature type="coiled-coil region" evidence="1">
    <location>
        <begin position="35"/>
        <end position="90"/>
    </location>
</feature>
<dbReference type="OMA" id="YKTFINY"/>
<feature type="region of interest" description="Disordered" evidence="2">
    <location>
        <begin position="239"/>
        <end position="278"/>
    </location>
</feature>
<name>M7TXJ6_EUTLA</name>
<feature type="region of interest" description="Disordered" evidence="2">
    <location>
        <begin position="549"/>
        <end position="571"/>
    </location>
</feature>
<organism evidence="3 4">
    <name type="scientific">Eutypa lata (strain UCR-EL1)</name>
    <name type="common">Grapevine dieback disease fungus</name>
    <name type="synonym">Eutypa armeniacae</name>
    <dbReference type="NCBI Taxonomy" id="1287681"/>
    <lineage>
        <taxon>Eukaryota</taxon>
        <taxon>Fungi</taxon>
        <taxon>Dikarya</taxon>
        <taxon>Ascomycota</taxon>
        <taxon>Pezizomycotina</taxon>
        <taxon>Sordariomycetes</taxon>
        <taxon>Xylariomycetidae</taxon>
        <taxon>Xylariales</taxon>
        <taxon>Diatrypaceae</taxon>
        <taxon>Eutypa</taxon>
    </lineage>
</organism>
<proteinExistence type="predicted"/>
<dbReference type="AlphaFoldDB" id="M7TXJ6"/>
<feature type="compositionally biased region" description="Basic and acidic residues" evidence="2">
    <location>
        <begin position="95"/>
        <end position="108"/>
    </location>
</feature>
<keyword evidence="1" id="KW-0175">Coiled coil</keyword>
<feature type="compositionally biased region" description="Polar residues" evidence="2">
    <location>
        <begin position="1"/>
        <end position="12"/>
    </location>
</feature>
<dbReference type="OrthoDB" id="4800057at2759"/>
<accession>M7TXJ6</accession>
<evidence type="ECO:0000313" key="3">
    <source>
        <dbReference type="EMBL" id="EMR71380.1"/>
    </source>
</evidence>
<dbReference type="KEGG" id="ela:UCREL1_1590"/>
<dbReference type="Proteomes" id="UP000012174">
    <property type="component" value="Unassembled WGS sequence"/>
</dbReference>
<feature type="region of interest" description="Disordered" evidence="2">
    <location>
        <begin position="1"/>
        <end position="20"/>
    </location>
</feature>
<dbReference type="HOGENOM" id="CLU_386403_0_0_1"/>
<evidence type="ECO:0000256" key="2">
    <source>
        <dbReference type="SAM" id="MobiDB-lite"/>
    </source>
</evidence>
<dbReference type="EMBL" id="KB705647">
    <property type="protein sequence ID" value="EMR71380.1"/>
    <property type="molecule type" value="Genomic_DNA"/>
</dbReference>
<sequence length="727" mass="83935">MERGYWQQTTVSRAREDAKMDADYRARRDKYRGHLVDLYNRKSQLQNDLQSLEASITFQEQEQERLAHEYEETRSRIRAQRERDDQLQQQLFIQARDREDEAKKENARPKSNGRQSAKGDITLPPVATVAAGPGGWTSINGARRRSRREDDDEPPADPGNLLGSVYHNPVDESEVNGRGMIRNGSVRPLPPTAPNGISIVEDDNLHNQARKNGERPLKPKQRHSLPTFTSVVRSPVGKPAAIMQELPPIQTKSRSPSGRKSLPEAKRSATPIKEEQEVNDGKEINRENFIIKDDGKIITEPPMYAGIPLEKIHEKHEYWDPEWESLEGLIQPQVDRWKEKLEQLKQTPEAVRHSVFLANRQVNRGQQIIDFMRNETVPFHPYQFVGKDMMSKFYKTLINYDTMFRLANIHEELKKFDLEVTPVDWLRQRIYEVAEAQGDKFNLSKYIHDLYHDAKLKALREKHGFGNIGRPSGYKLGERDPNKGSKTKVKRESTGTGSARKKGRRSIGQVDPDGVMSIQELQQGFPQQQPQEVLEPVTPRLQKRQRVEASLPVELPPPPPPPEPEPEPEDDLDFVGYTSTDSFSAGRIMHLDWRVYQIKTRTLTTSTEVTQYWTWKSDQNMFEHQVLRDVFPKVTWGFYQKPIDFNLKLTDLVEIQYSSDSQKIVVIVEDKSRGDILAHFKRERTKKRFLAFAKKKGVKLVRRTGPQLEESWVTMVSETLPNEESDQ</sequence>
<dbReference type="eggNOG" id="ENOG502QTAC">
    <property type="taxonomic scope" value="Eukaryota"/>
</dbReference>
<evidence type="ECO:0000256" key="1">
    <source>
        <dbReference type="SAM" id="Coils"/>
    </source>
</evidence>
<protein>
    <submittedName>
        <fullName evidence="3">Uncharacterized protein</fullName>
    </submittedName>
</protein>
<feature type="region of interest" description="Disordered" evidence="2">
    <location>
        <begin position="94"/>
        <end position="170"/>
    </location>
</feature>
<keyword evidence="4" id="KW-1185">Reference proteome</keyword>